<keyword evidence="3" id="KW-0749">Sporulation</keyword>
<organism evidence="4 5">
    <name type="scientific">Candidatus Clostridium eludens</name>
    <dbReference type="NCBI Taxonomy" id="3381663"/>
    <lineage>
        <taxon>Bacteria</taxon>
        <taxon>Bacillati</taxon>
        <taxon>Bacillota</taxon>
        <taxon>Clostridia</taxon>
        <taxon>Eubacteriales</taxon>
        <taxon>Clostridiaceae</taxon>
        <taxon>Clostridium</taxon>
    </lineage>
</organism>
<dbReference type="NCBIfam" id="TIGR02861">
    <property type="entry name" value="SASP_H"/>
    <property type="match status" value="1"/>
</dbReference>
<dbReference type="Proteomes" id="UP001623660">
    <property type="component" value="Unassembled WGS sequence"/>
</dbReference>
<evidence type="ECO:0000313" key="4">
    <source>
        <dbReference type="EMBL" id="MFL0196602.1"/>
    </source>
</evidence>
<dbReference type="EMBL" id="JBJHZX010000019">
    <property type="protein sequence ID" value="MFL0196602.1"/>
    <property type="molecule type" value="Genomic_DNA"/>
</dbReference>
<name>A0ABW8SKL7_9CLOT</name>
<keyword evidence="5" id="KW-1185">Reference proteome</keyword>
<sequence length="60" mass="7054">MISLDKQRVKEILQSKGIIEVKYKNNPVWLESISTDKDDNIQVRDLNTNKHFNVDIIDLK</sequence>
<comment type="subcellular location">
    <subcellularLocation>
        <location evidence="1">Spore core</location>
    </subcellularLocation>
</comment>
<evidence type="ECO:0000256" key="2">
    <source>
        <dbReference type="ARBA" id="ARBA00006573"/>
    </source>
</evidence>
<dbReference type="InterPro" id="IPR012610">
    <property type="entry name" value="SASP_SspH"/>
</dbReference>
<dbReference type="RefSeq" id="WP_406792709.1">
    <property type="nucleotide sequence ID" value="NZ_JBJHZX010000019.1"/>
</dbReference>
<evidence type="ECO:0000256" key="3">
    <source>
        <dbReference type="ARBA" id="ARBA00022969"/>
    </source>
</evidence>
<gene>
    <name evidence="4" type="ORF">ACJDU8_13700</name>
</gene>
<evidence type="ECO:0000256" key="1">
    <source>
        <dbReference type="ARBA" id="ARBA00004288"/>
    </source>
</evidence>
<comment type="similarity">
    <text evidence="2">Belongs to the SspH family.</text>
</comment>
<evidence type="ECO:0000313" key="5">
    <source>
        <dbReference type="Proteomes" id="UP001623660"/>
    </source>
</evidence>
<protein>
    <submittedName>
        <fullName evidence="4">H-type small acid-soluble spore protein</fullName>
    </submittedName>
</protein>
<reference evidence="4 5" key="1">
    <citation type="submission" date="2024-11" db="EMBL/GenBank/DDBJ databases">
        <authorList>
            <person name="Heng Y.C."/>
            <person name="Lim A.C.H."/>
            <person name="Lee J.K.Y."/>
            <person name="Kittelmann S."/>
        </authorList>
    </citation>
    <scope>NUCLEOTIDE SEQUENCE [LARGE SCALE GENOMIC DNA]</scope>
    <source>
        <strain evidence="4 5">WILCCON 0269</strain>
    </source>
</reference>
<proteinExistence type="inferred from homology"/>
<comment type="caution">
    <text evidence="4">The sequence shown here is derived from an EMBL/GenBank/DDBJ whole genome shotgun (WGS) entry which is preliminary data.</text>
</comment>
<accession>A0ABW8SKL7</accession>
<dbReference type="Pfam" id="PF08141">
    <property type="entry name" value="SspH"/>
    <property type="match status" value="1"/>
</dbReference>